<keyword evidence="2" id="KW-0812">Transmembrane</keyword>
<keyword evidence="2" id="KW-0472">Membrane</keyword>
<evidence type="ECO:0000313" key="3">
    <source>
        <dbReference type="EMBL" id="CAK3915319.1"/>
    </source>
</evidence>
<name>A0AAI8YVD5_9PEZI</name>
<gene>
    <name evidence="3" type="ORF">LECACI_7A002682</name>
</gene>
<feature type="region of interest" description="Disordered" evidence="1">
    <location>
        <begin position="1"/>
        <end position="76"/>
    </location>
</feature>
<reference evidence="3" key="1">
    <citation type="submission" date="2023-11" db="EMBL/GenBank/DDBJ databases">
        <authorList>
            <person name="Alioto T."/>
            <person name="Alioto T."/>
            <person name="Gomez Garrido J."/>
        </authorList>
    </citation>
    <scope>NUCLEOTIDE SEQUENCE</scope>
</reference>
<evidence type="ECO:0000313" key="4">
    <source>
        <dbReference type="Proteomes" id="UP001296104"/>
    </source>
</evidence>
<protein>
    <submittedName>
        <fullName evidence="3">Uncharacterized protein</fullName>
    </submittedName>
</protein>
<feature type="transmembrane region" description="Helical" evidence="2">
    <location>
        <begin position="143"/>
        <end position="176"/>
    </location>
</feature>
<keyword evidence="4" id="KW-1185">Reference proteome</keyword>
<accession>A0AAI8YVD5</accession>
<organism evidence="3 4">
    <name type="scientific">Lecanosticta acicola</name>
    <dbReference type="NCBI Taxonomy" id="111012"/>
    <lineage>
        <taxon>Eukaryota</taxon>
        <taxon>Fungi</taxon>
        <taxon>Dikarya</taxon>
        <taxon>Ascomycota</taxon>
        <taxon>Pezizomycotina</taxon>
        <taxon>Dothideomycetes</taxon>
        <taxon>Dothideomycetidae</taxon>
        <taxon>Mycosphaerellales</taxon>
        <taxon>Mycosphaerellaceae</taxon>
        <taxon>Lecanosticta</taxon>
    </lineage>
</organism>
<evidence type="ECO:0000256" key="2">
    <source>
        <dbReference type="SAM" id="Phobius"/>
    </source>
</evidence>
<evidence type="ECO:0000256" key="1">
    <source>
        <dbReference type="SAM" id="MobiDB-lite"/>
    </source>
</evidence>
<sequence>MPNRLQRLAELQDPTLSPSYTATPLMESAPSSLRHALGLHGPRVGEEAPPPADIPKTDKKTSTVTIEGPSSPPPPAMAHIERPRLSAYDLSALTTAEGFPSVLPVYETSNYPVEITQPNGQTYTVVRPKLQKRNGRTTRRRTTGASFCGCGTGMVVITGVFVALLFIAGLVAALYYGLNEAHEQLNKASHLW</sequence>
<comment type="caution">
    <text evidence="3">The sequence shown here is derived from an EMBL/GenBank/DDBJ whole genome shotgun (WGS) entry which is preliminary data.</text>
</comment>
<dbReference type="Proteomes" id="UP001296104">
    <property type="component" value="Unassembled WGS sequence"/>
</dbReference>
<proteinExistence type="predicted"/>
<keyword evidence="2" id="KW-1133">Transmembrane helix</keyword>
<dbReference type="EMBL" id="CAVMBE010000012">
    <property type="protein sequence ID" value="CAK3915319.1"/>
    <property type="molecule type" value="Genomic_DNA"/>
</dbReference>
<dbReference type="AlphaFoldDB" id="A0AAI8YVD5"/>